<keyword evidence="8" id="KW-1185">Reference proteome</keyword>
<dbReference type="Pfam" id="PF06839">
    <property type="entry name" value="Zn_ribbon_GRF"/>
    <property type="match status" value="1"/>
</dbReference>
<protein>
    <submittedName>
        <fullName evidence="7">Zinc finger, GRF-type containing protein</fullName>
    </submittedName>
</protein>
<feature type="coiled-coil region" evidence="5">
    <location>
        <begin position="55"/>
        <end position="85"/>
    </location>
</feature>
<feature type="domain" description="GRF-type" evidence="6">
    <location>
        <begin position="5"/>
        <end position="46"/>
    </location>
</feature>
<keyword evidence="1" id="KW-0479">Metal-binding</keyword>
<reference evidence="7" key="2">
    <citation type="submission" date="2022-01" db="EMBL/GenBank/DDBJ databases">
        <authorList>
            <person name="Yamashiro T."/>
            <person name="Shiraishi A."/>
            <person name="Satake H."/>
            <person name="Nakayama K."/>
        </authorList>
    </citation>
    <scope>NUCLEOTIDE SEQUENCE</scope>
</reference>
<evidence type="ECO:0000256" key="2">
    <source>
        <dbReference type="ARBA" id="ARBA00022771"/>
    </source>
</evidence>
<keyword evidence="2 4" id="KW-0863">Zinc-finger</keyword>
<reference evidence="7" key="1">
    <citation type="journal article" date="2022" name="Int. J. Mol. Sci.">
        <title>Draft Genome of Tanacetum Coccineum: Genomic Comparison of Closely Related Tanacetum-Family Plants.</title>
        <authorList>
            <person name="Yamashiro T."/>
            <person name="Shiraishi A."/>
            <person name="Nakayama K."/>
            <person name="Satake H."/>
        </authorList>
    </citation>
    <scope>NUCLEOTIDE SEQUENCE</scope>
</reference>
<evidence type="ECO:0000313" key="8">
    <source>
        <dbReference type="Proteomes" id="UP001151760"/>
    </source>
</evidence>
<evidence type="ECO:0000256" key="5">
    <source>
        <dbReference type="SAM" id="Coils"/>
    </source>
</evidence>
<dbReference type="PROSITE" id="PS51999">
    <property type="entry name" value="ZF_GRF"/>
    <property type="match status" value="1"/>
</dbReference>
<comment type="caution">
    <text evidence="7">The sequence shown here is derived from an EMBL/GenBank/DDBJ whole genome shotgun (WGS) entry which is preliminary data.</text>
</comment>
<evidence type="ECO:0000256" key="1">
    <source>
        <dbReference type="ARBA" id="ARBA00022723"/>
    </source>
</evidence>
<dbReference type="EMBL" id="BQNB010010205">
    <property type="protein sequence ID" value="GJS74091.1"/>
    <property type="molecule type" value="Genomic_DNA"/>
</dbReference>
<evidence type="ECO:0000259" key="6">
    <source>
        <dbReference type="PROSITE" id="PS51999"/>
    </source>
</evidence>
<evidence type="ECO:0000256" key="4">
    <source>
        <dbReference type="PROSITE-ProRule" id="PRU01343"/>
    </source>
</evidence>
<dbReference type="Proteomes" id="UP001151760">
    <property type="component" value="Unassembled WGS sequence"/>
</dbReference>
<evidence type="ECO:0000313" key="7">
    <source>
        <dbReference type="EMBL" id="GJS74091.1"/>
    </source>
</evidence>
<dbReference type="InterPro" id="IPR010666">
    <property type="entry name" value="Znf_GRF"/>
</dbReference>
<proteinExistence type="predicted"/>
<organism evidence="7 8">
    <name type="scientific">Tanacetum coccineum</name>
    <dbReference type="NCBI Taxonomy" id="301880"/>
    <lineage>
        <taxon>Eukaryota</taxon>
        <taxon>Viridiplantae</taxon>
        <taxon>Streptophyta</taxon>
        <taxon>Embryophyta</taxon>
        <taxon>Tracheophyta</taxon>
        <taxon>Spermatophyta</taxon>
        <taxon>Magnoliopsida</taxon>
        <taxon>eudicotyledons</taxon>
        <taxon>Gunneridae</taxon>
        <taxon>Pentapetalae</taxon>
        <taxon>asterids</taxon>
        <taxon>campanulids</taxon>
        <taxon>Asterales</taxon>
        <taxon>Asteraceae</taxon>
        <taxon>Asteroideae</taxon>
        <taxon>Anthemideae</taxon>
        <taxon>Anthemidinae</taxon>
        <taxon>Tanacetum</taxon>
    </lineage>
</organism>
<name>A0ABQ4Y9U8_9ASTR</name>
<keyword evidence="5" id="KW-0175">Coiled coil</keyword>
<sequence length="122" mass="14314">MTVRCACGLEAVIRTSWTNQNPGRSFYSCPTLSPTYVNFLRWYDPPMCQRSIQIILGLLRKHNELEEILAMVEEKRVIIEELERLPGNLVVYKTREHLKRIQKAVLVEVIELKKELRLHVPL</sequence>
<gene>
    <name evidence="7" type="ORF">Tco_0706932</name>
</gene>
<keyword evidence="3" id="KW-0862">Zinc</keyword>
<evidence type="ECO:0000256" key="3">
    <source>
        <dbReference type="ARBA" id="ARBA00022833"/>
    </source>
</evidence>
<dbReference type="PANTHER" id="PTHR33248">
    <property type="entry name" value="ZINC ION-BINDING PROTEIN"/>
    <property type="match status" value="1"/>
</dbReference>
<accession>A0ABQ4Y9U8</accession>